<reference evidence="3" key="3">
    <citation type="submission" date="2016-03" db="UniProtKB">
        <authorList>
            <consortium name="EnsemblProtists"/>
        </authorList>
    </citation>
    <scope>IDENTIFICATION</scope>
</reference>
<reference evidence="4" key="2">
    <citation type="submission" date="2012-11" db="EMBL/GenBank/DDBJ databases">
        <authorList>
            <person name="Kuo A."/>
            <person name="Curtis B.A."/>
            <person name="Tanifuji G."/>
            <person name="Burki F."/>
            <person name="Gruber A."/>
            <person name="Irimia M."/>
            <person name="Maruyama S."/>
            <person name="Arias M.C."/>
            <person name="Ball S.G."/>
            <person name="Gile G.H."/>
            <person name="Hirakawa Y."/>
            <person name="Hopkins J.F."/>
            <person name="Rensing S.A."/>
            <person name="Schmutz J."/>
            <person name="Symeonidi A."/>
            <person name="Elias M."/>
            <person name="Eveleigh R.J."/>
            <person name="Herman E.K."/>
            <person name="Klute M.J."/>
            <person name="Nakayama T."/>
            <person name="Obornik M."/>
            <person name="Reyes-Prieto A."/>
            <person name="Armbrust E.V."/>
            <person name="Aves S.J."/>
            <person name="Beiko R.G."/>
            <person name="Coutinho P."/>
            <person name="Dacks J.B."/>
            <person name="Durnford D.G."/>
            <person name="Fast N.M."/>
            <person name="Green B.R."/>
            <person name="Grisdale C."/>
            <person name="Hempe F."/>
            <person name="Henrissat B."/>
            <person name="Hoppner M.P."/>
            <person name="Ishida K.-I."/>
            <person name="Kim E."/>
            <person name="Koreny L."/>
            <person name="Kroth P.G."/>
            <person name="Liu Y."/>
            <person name="Malik S.-B."/>
            <person name="Maier U.G."/>
            <person name="McRose D."/>
            <person name="Mock T."/>
            <person name="Neilson J.A."/>
            <person name="Onodera N.T."/>
            <person name="Poole A.M."/>
            <person name="Pritham E.J."/>
            <person name="Richards T.A."/>
            <person name="Rocap G."/>
            <person name="Roy S.W."/>
            <person name="Sarai C."/>
            <person name="Schaack S."/>
            <person name="Shirato S."/>
            <person name="Slamovits C.H."/>
            <person name="Spencer D.F."/>
            <person name="Suzuki S."/>
            <person name="Worden A.Z."/>
            <person name="Zauner S."/>
            <person name="Barry K."/>
            <person name="Bell C."/>
            <person name="Bharti A.K."/>
            <person name="Crow J.A."/>
            <person name="Grimwood J."/>
            <person name="Kramer R."/>
            <person name="Lindquist E."/>
            <person name="Lucas S."/>
            <person name="Salamov A."/>
            <person name="McFadden G.I."/>
            <person name="Lane C.E."/>
            <person name="Keeling P.J."/>
            <person name="Gray M.W."/>
            <person name="Grigoriev I.V."/>
            <person name="Archibald J.M."/>
        </authorList>
    </citation>
    <scope>NUCLEOTIDE SEQUENCE</scope>
    <source>
        <strain evidence="4">CCMP2712</strain>
    </source>
</reference>
<gene>
    <name evidence="2" type="ORF">GUITHDRAFT_105859</name>
</gene>
<dbReference type="PaxDb" id="55529-EKX48254"/>
<accession>L1JJC8</accession>
<feature type="compositionally biased region" description="Acidic residues" evidence="1">
    <location>
        <begin position="74"/>
        <end position="83"/>
    </location>
</feature>
<dbReference type="RefSeq" id="XP_005835234.1">
    <property type="nucleotide sequence ID" value="XM_005835177.1"/>
</dbReference>
<name>L1JJC8_GUITC</name>
<feature type="region of interest" description="Disordered" evidence="1">
    <location>
        <begin position="63"/>
        <end position="83"/>
    </location>
</feature>
<evidence type="ECO:0000313" key="3">
    <source>
        <dbReference type="EnsemblProtists" id="EKX48254"/>
    </source>
</evidence>
<protein>
    <recommendedName>
        <fullName evidence="5">EF-hand domain-containing protein</fullName>
    </recommendedName>
</protein>
<dbReference type="EnsemblProtists" id="EKX48254">
    <property type="protein sequence ID" value="EKX48254"/>
    <property type="gene ID" value="GUITHDRAFT_105859"/>
</dbReference>
<sequence length="488" mass="54382">MAGKFALRHVVGSDVVNELMSSTVRQSQTMSQGVMMSFDFPMAVRTARTVSATCSPRQVSQQLIEGEGETAAKEEEEGEHEVGEDAALSLVMMGLLRKAINAKKAFLMGAQQGNGYMTRRDFKNLLLKLGVIRTTSIACGMPARTVNGVALKKSIGPKMSTEPNSESLKSFSDVGEKVVDLVWRKEKLDDKKQGMVSFETFSRVLFAQNVGLETSQLQKLLAIESKATKDEVSNLHQRPQVRQASFALQAMDGDLDGDRKKYSSTYWYKGSIQTKTYNLDEKKKNVMDDVAWNMSQGALLEFGPDLNRHGKVLMKNSFEINFSTAPKNAKGTGNDSRELEFILPFSKTAERNASWPRINYDSKKVPQRIHPMSPTEENPQDFHPLADNIIKTNPDALRPQGTDQIGKVQVEQRRSFNRGLWAPTYAHGGRSSYSACTKETWVPIAHASTSLTHRFATPSFVAWPDSGNPLIRKFRESGRSRLMSKKKG</sequence>
<dbReference type="HOGENOM" id="CLU_559543_0_0_1"/>
<organism evidence="2">
    <name type="scientific">Guillardia theta (strain CCMP2712)</name>
    <name type="common">Cryptophyte</name>
    <dbReference type="NCBI Taxonomy" id="905079"/>
    <lineage>
        <taxon>Eukaryota</taxon>
        <taxon>Cryptophyceae</taxon>
        <taxon>Pyrenomonadales</taxon>
        <taxon>Geminigeraceae</taxon>
        <taxon>Guillardia</taxon>
    </lineage>
</organism>
<evidence type="ECO:0008006" key="5">
    <source>
        <dbReference type="Google" id="ProtNLM"/>
    </source>
</evidence>
<reference evidence="2 4" key="1">
    <citation type="journal article" date="2012" name="Nature">
        <title>Algal genomes reveal evolutionary mosaicism and the fate of nucleomorphs.</title>
        <authorList>
            <consortium name="DOE Joint Genome Institute"/>
            <person name="Curtis B.A."/>
            <person name="Tanifuji G."/>
            <person name="Burki F."/>
            <person name="Gruber A."/>
            <person name="Irimia M."/>
            <person name="Maruyama S."/>
            <person name="Arias M.C."/>
            <person name="Ball S.G."/>
            <person name="Gile G.H."/>
            <person name="Hirakawa Y."/>
            <person name="Hopkins J.F."/>
            <person name="Kuo A."/>
            <person name="Rensing S.A."/>
            <person name="Schmutz J."/>
            <person name="Symeonidi A."/>
            <person name="Elias M."/>
            <person name="Eveleigh R.J."/>
            <person name="Herman E.K."/>
            <person name="Klute M.J."/>
            <person name="Nakayama T."/>
            <person name="Obornik M."/>
            <person name="Reyes-Prieto A."/>
            <person name="Armbrust E.V."/>
            <person name="Aves S.J."/>
            <person name="Beiko R.G."/>
            <person name="Coutinho P."/>
            <person name="Dacks J.B."/>
            <person name="Durnford D.G."/>
            <person name="Fast N.M."/>
            <person name="Green B.R."/>
            <person name="Grisdale C.J."/>
            <person name="Hempel F."/>
            <person name="Henrissat B."/>
            <person name="Hoppner M.P."/>
            <person name="Ishida K."/>
            <person name="Kim E."/>
            <person name="Koreny L."/>
            <person name="Kroth P.G."/>
            <person name="Liu Y."/>
            <person name="Malik S.B."/>
            <person name="Maier U.G."/>
            <person name="McRose D."/>
            <person name="Mock T."/>
            <person name="Neilson J.A."/>
            <person name="Onodera N.T."/>
            <person name="Poole A.M."/>
            <person name="Pritham E.J."/>
            <person name="Richards T.A."/>
            <person name="Rocap G."/>
            <person name="Roy S.W."/>
            <person name="Sarai C."/>
            <person name="Schaack S."/>
            <person name="Shirato S."/>
            <person name="Slamovits C.H."/>
            <person name="Spencer D.F."/>
            <person name="Suzuki S."/>
            <person name="Worden A.Z."/>
            <person name="Zauner S."/>
            <person name="Barry K."/>
            <person name="Bell C."/>
            <person name="Bharti A.K."/>
            <person name="Crow J.A."/>
            <person name="Grimwood J."/>
            <person name="Kramer R."/>
            <person name="Lindquist E."/>
            <person name="Lucas S."/>
            <person name="Salamov A."/>
            <person name="McFadden G.I."/>
            <person name="Lane C.E."/>
            <person name="Keeling P.J."/>
            <person name="Gray M.W."/>
            <person name="Grigoriev I.V."/>
            <person name="Archibald J.M."/>
        </authorList>
    </citation>
    <scope>NUCLEOTIDE SEQUENCE</scope>
    <source>
        <strain evidence="2 4">CCMP2712</strain>
    </source>
</reference>
<evidence type="ECO:0000256" key="1">
    <source>
        <dbReference type="SAM" id="MobiDB-lite"/>
    </source>
</evidence>
<dbReference type="Proteomes" id="UP000011087">
    <property type="component" value="Unassembled WGS sequence"/>
</dbReference>
<dbReference type="AlphaFoldDB" id="L1JJC8"/>
<keyword evidence="4" id="KW-1185">Reference proteome</keyword>
<evidence type="ECO:0000313" key="4">
    <source>
        <dbReference type="Proteomes" id="UP000011087"/>
    </source>
</evidence>
<proteinExistence type="predicted"/>
<dbReference type="EMBL" id="JH992986">
    <property type="protein sequence ID" value="EKX48254.1"/>
    <property type="molecule type" value="Genomic_DNA"/>
</dbReference>
<dbReference type="GeneID" id="17305032"/>
<dbReference type="KEGG" id="gtt:GUITHDRAFT_105859"/>
<evidence type="ECO:0000313" key="2">
    <source>
        <dbReference type="EMBL" id="EKX48254.1"/>
    </source>
</evidence>